<reference evidence="5 6" key="1">
    <citation type="submission" date="2017-04" db="EMBL/GenBank/DDBJ databases">
        <authorList>
            <person name="Afonso C.L."/>
            <person name="Miller P.J."/>
            <person name="Scott M.A."/>
            <person name="Spackman E."/>
            <person name="Goraichik I."/>
            <person name="Dimitrov K.M."/>
            <person name="Suarez D.L."/>
            <person name="Swayne D.E."/>
        </authorList>
    </citation>
    <scope>NUCLEOTIDE SEQUENCE [LARGE SCALE GENOMIC DNA]</scope>
    <source>
        <strain evidence="5 6">DSM 12555</strain>
    </source>
</reference>
<dbReference type="RefSeq" id="WP_176212713.1">
    <property type="nucleotide sequence ID" value="NZ_FWXH01000015.1"/>
</dbReference>
<feature type="region of interest" description="Disordered" evidence="3">
    <location>
        <begin position="496"/>
        <end position="515"/>
    </location>
</feature>
<dbReference type="PANTHER" id="PTHR22550">
    <property type="entry name" value="SPORE GERMINATION PROTEIN"/>
    <property type="match status" value="1"/>
</dbReference>
<dbReference type="GO" id="GO:0016020">
    <property type="term" value="C:membrane"/>
    <property type="evidence" value="ECO:0007669"/>
    <property type="project" value="InterPro"/>
</dbReference>
<feature type="transmembrane region" description="Helical" evidence="4">
    <location>
        <begin position="377"/>
        <end position="407"/>
    </location>
</feature>
<evidence type="ECO:0000313" key="5">
    <source>
        <dbReference type="EMBL" id="SMC26960.1"/>
    </source>
</evidence>
<accession>A0A1W1XSL9</accession>
<dbReference type="Pfam" id="PF03323">
    <property type="entry name" value="GerA"/>
    <property type="match status" value="1"/>
</dbReference>
<keyword evidence="6" id="KW-1185">Reference proteome</keyword>
<dbReference type="STRING" id="1121291.SAMN02745134_03002"/>
<dbReference type="PIRSF" id="PIRSF005690">
    <property type="entry name" value="GerBA"/>
    <property type="match status" value="1"/>
</dbReference>
<name>A0A1W1XSL9_9CLOT</name>
<evidence type="ECO:0000256" key="3">
    <source>
        <dbReference type="SAM" id="MobiDB-lite"/>
    </source>
</evidence>
<dbReference type="EMBL" id="FWXH01000015">
    <property type="protein sequence ID" value="SMC26960.1"/>
    <property type="molecule type" value="Genomic_DNA"/>
</dbReference>
<comment type="similarity">
    <text evidence="1">Belongs to the GerABKA family.</text>
</comment>
<organism evidence="5 6">
    <name type="scientific">Clostridium acidisoli DSM 12555</name>
    <dbReference type="NCBI Taxonomy" id="1121291"/>
    <lineage>
        <taxon>Bacteria</taxon>
        <taxon>Bacillati</taxon>
        <taxon>Bacillota</taxon>
        <taxon>Clostridia</taxon>
        <taxon>Eubacteriales</taxon>
        <taxon>Clostridiaceae</taxon>
        <taxon>Clostridium</taxon>
    </lineage>
</organism>
<dbReference type="InterPro" id="IPR004995">
    <property type="entry name" value="Spore_Ger"/>
</dbReference>
<evidence type="ECO:0000256" key="1">
    <source>
        <dbReference type="ARBA" id="ARBA00005278"/>
    </source>
</evidence>
<dbReference type="AlphaFoldDB" id="A0A1W1XSL9"/>
<keyword evidence="4" id="KW-0812">Transmembrane</keyword>
<protein>
    <submittedName>
        <fullName evidence="5">Spore germination protein KA</fullName>
    </submittedName>
</protein>
<dbReference type="PANTHER" id="PTHR22550:SF5">
    <property type="entry name" value="LEUCINE ZIPPER PROTEIN 4"/>
    <property type="match status" value="1"/>
</dbReference>
<proteinExistence type="inferred from homology"/>
<evidence type="ECO:0000313" key="6">
    <source>
        <dbReference type="Proteomes" id="UP000192468"/>
    </source>
</evidence>
<keyword evidence="4" id="KW-1133">Transmembrane helix</keyword>
<dbReference type="GO" id="GO:0009847">
    <property type="term" value="P:spore germination"/>
    <property type="evidence" value="ECO:0007669"/>
    <property type="project" value="InterPro"/>
</dbReference>
<sequence>MDKKTNNKNKESTIYADIDINLNNLKKIIGKSDDIVFREFKISEHIGIRAFACFVEGLVDKEVLDFNIIRTLIHENITMVNNIERSLVDSVFSTMNSTVEKDFNKVLNEILSGKVALFIDSCCFVIIMDIRKWAQRNIEEPNTEAAVRGSREGFTETLRVNTAMIRRIIESPNLVFEPFAIGKRTNTKINIAYIDDVADMKVVDEVRQRLSRIDTDAILESGYVEQFIEDNSFSLFATVGNSERPDKVAAKILEGRIAILCDGTPFVLTVPHLFIENFQVNEDYYSRPFLSSLIRLIRLLAFITNLTLPAVYIAIETFHQEMIPTVLILTAASAREQTPFPAVVEVIIMEIFFQLIRESGVRMPRSLGQTVSIIGTLVIGEAVVQAGIIGAPMIIISALSSICSFIIPSIFDSTTCFRYILIVLSSIAGLYGIILGIIFMIVHLCSLRSFGSPYFSPIAPMNLEGLKDSFIRAPLWLMKLRPKSITWKNLKKQKVSTLKPNKPNKPDEKNGGWNK</sequence>
<evidence type="ECO:0000256" key="4">
    <source>
        <dbReference type="SAM" id="Phobius"/>
    </source>
</evidence>
<feature type="compositionally biased region" description="Basic and acidic residues" evidence="3">
    <location>
        <begin position="504"/>
        <end position="515"/>
    </location>
</feature>
<gene>
    <name evidence="5" type="ORF">SAMN02745134_03002</name>
</gene>
<keyword evidence="2 4" id="KW-0472">Membrane</keyword>
<evidence type="ECO:0000256" key="2">
    <source>
        <dbReference type="ARBA" id="ARBA00023136"/>
    </source>
</evidence>
<feature type="transmembrane region" description="Helical" evidence="4">
    <location>
        <begin position="419"/>
        <end position="442"/>
    </location>
</feature>
<dbReference type="InterPro" id="IPR050768">
    <property type="entry name" value="UPF0353/GerABKA_families"/>
</dbReference>
<feature type="transmembrane region" description="Helical" evidence="4">
    <location>
        <begin position="296"/>
        <end position="315"/>
    </location>
</feature>
<dbReference type="Proteomes" id="UP000192468">
    <property type="component" value="Unassembled WGS sequence"/>
</dbReference>